<dbReference type="InterPro" id="IPR025164">
    <property type="entry name" value="Toastrack_DUF4097"/>
</dbReference>
<protein>
    <recommendedName>
        <fullName evidence="2">DUF4097 domain-containing protein</fullName>
    </recommendedName>
</protein>
<accession>A0ABU3GVA0</accession>
<feature type="signal peptide" evidence="1">
    <location>
        <begin position="1"/>
        <end position="20"/>
    </location>
</feature>
<keyword evidence="4" id="KW-1185">Reference proteome</keyword>
<reference evidence="4" key="1">
    <citation type="submission" date="2023-07" db="EMBL/GenBank/DDBJ databases">
        <title>Functional and genomic diversity of the sorghum phyllosphere microbiome.</title>
        <authorList>
            <person name="Shade A."/>
        </authorList>
    </citation>
    <scope>NUCLEOTIDE SEQUENCE [LARGE SCALE GENOMIC DNA]</scope>
    <source>
        <strain evidence="4">SORGH_AS_0422</strain>
    </source>
</reference>
<proteinExistence type="predicted"/>
<evidence type="ECO:0000313" key="3">
    <source>
        <dbReference type="EMBL" id="MDT3403695.1"/>
    </source>
</evidence>
<name>A0ABU3GVA0_9SPHI</name>
<keyword evidence="1" id="KW-0732">Signal</keyword>
<comment type="caution">
    <text evidence="3">The sequence shown here is derived from an EMBL/GenBank/DDBJ whole genome shotgun (WGS) entry which is preliminary data.</text>
</comment>
<dbReference type="Pfam" id="PF13349">
    <property type="entry name" value="DUF4097"/>
    <property type="match status" value="1"/>
</dbReference>
<dbReference type="EMBL" id="JAVLVU010000001">
    <property type="protein sequence ID" value="MDT3403695.1"/>
    <property type="molecule type" value="Genomic_DNA"/>
</dbReference>
<gene>
    <name evidence="3" type="ORF">QE417_002767</name>
</gene>
<evidence type="ECO:0000256" key="1">
    <source>
        <dbReference type="SAM" id="SignalP"/>
    </source>
</evidence>
<sequence length="255" mass="27456">MKKRFITIIIALIASGSAFAQEYKLAKSIGRLVIKLPAATVEGYDGKEIIFTSEDKQYADERAAGLRLLSGTGVVDNTNIGINVADKGATVEVNEVAQNIGRVKIKVPYGMSISYNWQSMMNSSKAHFKNIQKEIEISCRNNAVELENITGPVTINSVYGSVTAKFADKITGPVTISSLYSTVDVSVPAATKANLKLNTKHGNVFASSDLKIELKKHSDDEMVEYNGNVAGTLNGGGAELNLTSTFGKVYLRKAN</sequence>
<feature type="chain" id="PRO_5046196345" description="DUF4097 domain-containing protein" evidence="1">
    <location>
        <begin position="21"/>
        <end position="255"/>
    </location>
</feature>
<feature type="domain" description="DUF4097" evidence="2">
    <location>
        <begin position="133"/>
        <end position="228"/>
    </location>
</feature>
<evidence type="ECO:0000259" key="2">
    <source>
        <dbReference type="Pfam" id="PF13349"/>
    </source>
</evidence>
<organism evidence="3 4">
    <name type="scientific">Mucilaginibacter terrae</name>
    <dbReference type="NCBI Taxonomy" id="1955052"/>
    <lineage>
        <taxon>Bacteria</taxon>
        <taxon>Pseudomonadati</taxon>
        <taxon>Bacteroidota</taxon>
        <taxon>Sphingobacteriia</taxon>
        <taxon>Sphingobacteriales</taxon>
        <taxon>Sphingobacteriaceae</taxon>
        <taxon>Mucilaginibacter</taxon>
    </lineage>
</organism>
<dbReference type="Proteomes" id="UP001258315">
    <property type="component" value="Unassembled WGS sequence"/>
</dbReference>
<dbReference type="RefSeq" id="WP_311950916.1">
    <property type="nucleotide sequence ID" value="NZ_JAVLVU010000001.1"/>
</dbReference>
<evidence type="ECO:0000313" key="4">
    <source>
        <dbReference type="Proteomes" id="UP001258315"/>
    </source>
</evidence>